<evidence type="ECO:0000256" key="8">
    <source>
        <dbReference type="SAM" id="Coils"/>
    </source>
</evidence>
<protein>
    <submittedName>
        <fullName evidence="9">Type I secretion outer membrane protein, TolC</fullName>
    </submittedName>
</protein>
<dbReference type="GO" id="GO:0009279">
    <property type="term" value="C:cell outer membrane"/>
    <property type="evidence" value="ECO:0007669"/>
    <property type="project" value="UniProtKB-SubCell"/>
</dbReference>
<keyword evidence="5" id="KW-0812">Transmembrane</keyword>
<name>A0A0F6SHH6_9BACT</name>
<organism evidence="9 10">
    <name type="scientific">Sandaracinus amylolyticus</name>
    <dbReference type="NCBI Taxonomy" id="927083"/>
    <lineage>
        <taxon>Bacteria</taxon>
        <taxon>Pseudomonadati</taxon>
        <taxon>Myxococcota</taxon>
        <taxon>Polyangia</taxon>
        <taxon>Polyangiales</taxon>
        <taxon>Sandaracinaceae</taxon>
        <taxon>Sandaracinus</taxon>
    </lineage>
</organism>
<evidence type="ECO:0000256" key="7">
    <source>
        <dbReference type="ARBA" id="ARBA00023237"/>
    </source>
</evidence>
<accession>A0A0F6SHH6</accession>
<evidence type="ECO:0000256" key="5">
    <source>
        <dbReference type="ARBA" id="ARBA00022692"/>
    </source>
</evidence>
<dbReference type="SUPFAM" id="SSF56954">
    <property type="entry name" value="Outer membrane efflux proteins (OEP)"/>
    <property type="match status" value="1"/>
</dbReference>
<keyword evidence="4" id="KW-1134">Transmembrane beta strand</keyword>
<evidence type="ECO:0000256" key="1">
    <source>
        <dbReference type="ARBA" id="ARBA00004442"/>
    </source>
</evidence>
<gene>
    <name evidence="9" type="ORF">DB32_007608</name>
</gene>
<keyword evidence="10" id="KW-1185">Reference proteome</keyword>
<dbReference type="Proteomes" id="UP000034883">
    <property type="component" value="Chromosome"/>
</dbReference>
<dbReference type="GO" id="GO:0015562">
    <property type="term" value="F:efflux transmembrane transporter activity"/>
    <property type="evidence" value="ECO:0007669"/>
    <property type="project" value="InterPro"/>
</dbReference>
<evidence type="ECO:0000256" key="4">
    <source>
        <dbReference type="ARBA" id="ARBA00022452"/>
    </source>
</evidence>
<dbReference type="PANTHER" id="PTHR30026:SF20">
    <property type="entry name" value="OUTER MEMBRANE PROTEIN TOLC"/>
    <property type="match status" value="1"/>
</dbReference>
<dbReference type="STRING" id="927083.DB32_007608"/>
<sequence length="480" mass="52147">MLLVAAPVHAQTSDVLSPGGVVSLAADQSPTLRAALLERRRASQLVLSEEARYTFVLGMDASLDIGDTPSLTQVGVAQSYHEQVVLGAQLSRAFEWGMSMQLRVAGARQFRRAILLATIPTPIAIGPGYSFDVTLGVTQSLLRNGWERNGLAQLRQARVELDAATASRNRAASELVRDALSAYWELWYARQALEVDVEARRVAATQHADANARRELGSVAPADVLSFARQLAAMEETVAAAEGELRVRQLELARVIGGERSTALSPHDEAPTLPAPRDADVIAIAIERSPELFELQMQVRSAEEAERTAGAALEPRLDLSGELGLHGMGYDDAGEPFAQVGRFAAVTGMVSLEFEMPLDDAQRRAQMERASLAVEVAERRLEAARDRVRAEAATLLDRASVARRRLALADETVRIAEELARAEQERFELGASTPTVVLEAQSELRNAQLRRLRAMIDLVSADLQIAHTTGELLDDVALDD</sequence>
<dbReference type="InterPro" id="IPR003423">
    <property type="entry name" value="OMP_efflux"/>
</dbReference>
<dbReference type="Gene3D" id="1.20.1600.10">
    <property type="entry name" value="Outer membrane efflux proteins (OEP)"/>
    <property type="match status" value="1"/>
</dbReference>
<keyword evidence="8" id="KW-0175">Coiled coil</keyword>
<evidence type="ECO:0000256" key="3">
    <source>
        <dbReference type="ARBA" id="ARBA00022448"/>
    </source>
</evidence>
<dbReference type="KEGG" id="samy:DB32_007608"/>
<dbReference type="Pfam" id="PF02321">
    <property type="entry name" value="OEP"/>
    <property type="match status" value="1"/>
</dbReference>
<dbReference type="AlphaFoldDB" id="A0A0F6SHH6"/>
<keyword evidence="3" id="KW-0813">Transport</keyword>
<dbReference type="GO" id="GO:1990281">
    <property type="term" value="C:efflux pump complex"/>
    <property type="evidence" value="ECO:0007669"/>
    <property type="project" value="TreeGrafter"/>
</dbReference>
<reference evidence="9 10" key="1">
    <citation type="submission" date="2015-03" db="EMBL/GenBank/DDBJ databases">
        <title>Genome assembly of Sandaracinus amylolyticus DSM 53668.</title>
        <authorList>
            <person name="Sharma G."/>
            <person name="Subramanian S."/>
        </authorList>
    </citation>
    <scope>NUCLEOTIDE SEQUENCE [LARGE SCALE GENOMIC DNA]</scope>
    <source>
        <strain evidence="9 10">DSM 53668</strain>
    </source>
</reference>
<dbReference type="PANTHER" id="PTHR30026">
    <property type="entry name" value="OUTER MEMBRANE PROTEIN TOLC"/>
    <property type="match status" value="1"/>
</dbReference>
<keyword evidence="7" id="KW-0998">Cell outer membrane</keyword>
<dbReference type="InterPro" id="IPR051906">
    <property type="entry name" value="TolC-like"/>
</dbReference>
<evidence type="ECO:0000256" key="6">
    <source>
        <dbReference type="ARBA" id="ARBA00023136"/>
    </source>
</evidence>
<keyword evidence="6" id="KW-0472">Membrane</keyword>
<dbReference type="GO" id="GO:0015288">
    <property type="term" value="F:porin activity"/>
    <property type="evidence" value="ECO:0007669"/>
    <property type="project" value="TreeGrafter"/>
</dbReference>
<proteinExistence type="inferred from homology"/>
<comment type="subcellular location">
    <subcellularLocation>
        <location evidence="1">Cell outer membrane</location>
    </subcellularLocation>
</comment>
<evidence type="ECO:0000313" key="10">
    <source>
        <dbReference type="Proteomes" id="UP000034883"/>
    </source>
</evidence>
<comment type="similarity">
    <text evidence="2">Belongs to the outer membrane factor (OMF) (TC 1.B.17) family.</text>
</comment>
<dbReference type="EMBL" id="CP011125">
    <property type="protein sequence ID" value="AKF10459.1"/>
    <property type="molecule type" value="Genomic_DNA"/>
</dbReference>
<feature type="coiled-coil region" evidence="8">
    <location>
        <begin position="367"/>
        <end position="394"/>
    </location>
</feature>
<evidence type="ECO:0000256" key="2">
    <source>
        <dbReference type="ARBA" id="ARBA00007613"/>
    </source>
</evidence>
<evidence type="ECO:0000313" key="9">
    <source>
        <dbReference type="EMBL" id="AKF10459.1"/>
    </source>
</evidence>